<proteinExistence type="predicted"/>
<dbReference type="SUPFAM" id="SSF81301">
    <property type="entry name" value="Nucleotidyltransferase"/>
    <property type="match status" value="1"/>
</dbReference>
<name>A0A0C1U9B3_9BACT</name>
<dbReference type="Proteomes" id="UP000031433">
    <property type="component" value="Unassembled WGS sequence"/>
</dbReference>
<protein>
    <recommendedName>
        <fullName evidence="3">Polymerase nucleotidyl transferase domain-containing protein</fullName>
    </recommendedName>
</protein>
<comment type="caution">
    <text evidence="1">The sequence shown here is derived from an EMBL/GenBank/DDBJ whole genome shotgun (WGS) entry which is preliminary data.</text>
</comment>
<reference evidence="1 2" key="1">
    <citation type="submission" date="2015-01" db="EMBL/GenBank/DDBJ databases">
        <title>Genome sequence of the anaerobic bacterium Geobacter soli GSS01, a dissimilatory Fe(III) reducer from soil.</title>
        <authorList>
            <person name="Yang G."/>
            <person name="Zhou S."/>
        </authorList>
    </citation>
    <scope>NUCLEOTIDE SEQUENCE [LARGE SCALE GENOMIC DNA]</scope>
    <source>
        <strain evidence="1 2">GSS01</strain>
    </source>
</reference>
<dbReference type="AlphaFoldDB" id="A0A0C1U9B3"/>
<dbReference type="EMBL" id="JXBL01000001">
    <property type="protein sequence ID" value="KIE44160.1"/>
    <property type="molecule type" value="Genomic_DNA"/>
</dbReference>
<evidence type="ECO:0008006" key="3">
    <source>
        <dbReference type="Google" id="ProtNLM"/>
    </source>
</evidence>
<accession>A0A0C1U9B3</accession>
<evidence type="ECO:0000313" key="1">
    <source>
        <dbReference type="EMBL" id="KIE44160.1"/>
    </source>
</evidence>
<sequence>MREDRIRQLIAQEAARLMYAEGVSEYRDAKRKAARRFGPEKSLSLGSHLPSNAEIHKELQRLIAIHEEKTLPERLHQMRCTALRCMEMLALFRPFLVGSVLTGAVTAASDIDLHLFAESSEEVEEFLRSRNIAYETDVVTIRRGGSFVDYSHIYLKEGKVIIECTIYALGDIYRVPKSSITGKPMERATITKLRKLIADTARAEANPANV</sequence>
<dbReference type="InterPro" id="IPR043519">
    <property type="entry name" value="NT_sf"/>
</dbReference>
<organism evidence="1 2">
    <name type="scientific">Geobacter soli</name>
    <dbReference type="NCBI Taxonomy" id="1510391"/>
    <lineage>
        <taxon>Bacteria</taxon>
        <taxon>Pseudomonadati</taxon>
        <taxon>Thermodesulfobacteriota</taxon>
        <taxon>Desulfuromonadia</taxon>
        <taxon>Geobacterales</taxon>
        <taxon>Geobacteraceae</taxon>
        <taxon>Geobacter</taxon>
    </lineage>
</organism>
<evidence type="ECO:0000313" key="2">
    <source>
        <dbReference type="Proteomes" id="UP000031433"/>
    </source>
</evidence>
<gene>
    <name evidence="1" type="ORF">SE37_06095</name>
</gene>
<keyword evidence="2" id="KW-1185">Reference proteome</keyword>
<dbReference type="RefSeq" id="WP_039648229.1">
    <property type="nucleotide sequence ID" value="NZ_JXBL01000001.1"/>
</dbReference>